<dbReference type="InterPro" id="IPR046977">
    <property type="entry name" value="RsmC/RlmG"/>
</dbReference>
<evidence type="ECO:0000256" key="1">
    <source>
        <dbReference type="ARBA" id="ARBA00022490"/>
    </source>
</evidence>
<proteinExistence type="predicted"/>
<keyword evidence="3 8" id="KW-0489">Methyltransferase</keyword>
<evidence type="ECO:0000256" key="5">
    <source>
        <dbReference type="ARBA" id="ARBA00022691"/>
    </source>
</evidence>
<dbReference type="InterPro" id="IPR013675">
    <property type="entry name" value="Mtase_sm_N"/>
</dbReference>
<dbReference type="Proteomes" id="UP000287908">
    <property type="component" value="Unassembled WGS sequence"/>
</dbReference>
<evidence type="ECO:0000256" key="4">
    <source>
        <dbReference type="ARBA" id="ARBA00022679"/>
    </source>
</evidence>
<dbReference type="PROSITE" id="PS00092">
    <property type="entry name" value="N6_MTASE"/>
    <property type="match status" value="1"/>
</dbReference>
<dbReference type="GO" id="GO:0003676">
    <property type="term" value="F:nucleic acid binding"/>
    <property type="evidence" value="ECO:0007669"/>
    <property type="project" value="InterPro"/>
</dbReference>
<feature type="domain" description="Methyltransferase small" evidence="6">
    <location>
        <begin position="170"/>
        <end position="332"/>
    </location>
</feature>
<organism evidence="8 9">
    <name type="scientific">Idiomarina seosinensis</name>
    <dbReference type="NCBI Taxonomy" id="281739"/>
    <lineage>
        <taxon>Bacteria</taxon>
        <taxon>Pseudomonadati</taxon>
        <taxon>Pseudomonadota</taxon>
        <taxon>Gammaproteobacteria</taxon>
        <taxon>Alteromonadales</taxon>
        <taxon>Idiomarinaceae</taxon>
        <taxon>Idiomarina</taxon>
    </lineage>
</organism>
<dbReference type="InterPro" id="IPR029063">
    <property type="entry name" value="SAM-dependent_MTases_sf"/>
</dbReference>
<evidence type="ECO:0000256" key="3">
    <source>
        <dbReference type="ARBA" id="ARBA00022603"/>
    </source>
</evidence>
<evidence type="ECO:0000259" key="7">
    <source>
        <dbReference type="Pfam" id="PF08468"/>
    </source>
</evidence>
<dbReference type="AlphaFoldDB" id="A0A432ZEP4"/>
<reference evidence="8 9" key="1">
    <citation type="journal article" date="2011" name="Front. Microbiol.">
        <title>Genomic signatures of strain selection and enhancement in Bacillus atrophaeus var. globigii, a historical biowarfare simulant.</title>
        <authorList>
            <person name="Gibbons H.S."/>
            <person name="Broomall S.M."/>
            <person name="McNew L.A."/>
            <person name="Daligault H."/>
            <person name="Chapman C."/>
            <person name="Bruce D."/>
            <person name="Karavis M."/>
            <person name="Krepps M."/>
            <person name="McGregor P.A."/>
            <person name="Hong C."/>
            <person name="Park K.H."/>
            <person name="Akmal A."/>
            <person name="Feldman A."/>
            <person name="Lin J.S."/>
            <person name="Chang W.E."/>
            <person name="Higgs B.W."/>
            <person name="Demirev P."/>
            <person name="Lindquist J."/>
            <person name="Liem A."/>
            <person name="Fochler E."/>
            <person name="Read T.D."/>
            <person name="Tapia R."/>
            <person name="Johnson S."/>
            <person name="Bishop-Lilly K.A."/>
            <person name="Detter C."/>
            <person name="Han C."/>
            <person name="Sozhamannan S."/>
            <person name="Rosenzweig C.N."/>
            <person name="Skowronski E.W."/>
        </authorList>
    </citation>
    <scope>NUCLEOTIDE SEQUENCE [LARGE SCALE GENOMIC DNA]</scope>
    <source>
        <strain evidence="8 9">CL-SP19</strain>
    </source>
</reference>
<dbReference type="RefSeq" id="WP_126784559.1">
    <property type="nucleotide sequence ID" value="NZ_PIQF01000002.1"/>
</dbReference>
<dbReference type="Gene3D" id="3.40.50.150">
    <property type="entry name" value="Vaccinia Virus protein VP39"/>
    <property type="match status" value="2"/>
</dbReference>
<name>A0A432ZEP4_9GAMM</name>
<dbReference type="CDD" id="cd02440">
    <property type="entry name" value="AdoMet_MTases"/>
    <property type="match status" value="1"/>
</dbReference>
<dbReference type="InterPro" id="IPR002052">
    <property type="entry name" value="DNA_methylase_N6_adenine_CS"/>
</dbReference>
<evidence type="ECO:0000313" key="8">
    <source>
        <dbReference type="EMBL" id="RUO75832.1"/>
    </source>
</evidence>
<protein>
    <submittedName>
        <fullName evidence="8">Class I SAM-dependent methyltransferase</fullName>
    </submittedName>
</protein>
<sequence length="337" mass="36958">MPAQTTSQAVAKLLQRQPQQPWLFDQQDGHPLLVINPDGQALTDLPAAAWCFHAGHAQHWSVHYCQPEPPALESYQGVLLIVAKEQPLNQYVLQQLLSLAPGRPIWLAGEKRGGVASLVKKLPKGYQAAQKVASGNHCQLYQTSILEPTTAPPLDSYLHSVNVELPDCKLQLQSLPGVFSRERLDAGTELLLTALPAKLPGPITDFACGNGVIAAVLQQRQQPQLTLTDVNPMAIAAAQINLTGANCTFYLNDGLPEELPPQNCIVSNPPFHTGLKTDYSIARQFIQSAYAKLRNKGQLYIVANRFLPWPDAIQQVFGNCQTIADNGKFCVYHAHRK</sequence>
<evidence type="ECO:0000259" key="6">
    <source>
        <dbReference type="Pfam" id="PF05175"/>
    </source>
</evidence>
<dbReference type="InterPro" id="IPR007848">
    <property type="entry name" value="Small_mtfrase_dom"/>
</dbReference>
<dbReference type="Pfam" id="PF05175">
    <property type="entry name" value="MTS"/>
    <property type="match status" value="1"/>
</dbReference>
<dbReference type="SUPFAM" id="SSF53335">
    <property type="entry name" value="S-adenosyl-L-methionine-dependent methyltransferases"/>
    <property type="match status" value="1"/>
</dbReference>
<keyword evidence="1" id="KW-0963">Cytoplasm</keyword>
<dbReference type="PANTHER" id="PTHR47816:SF4">
    <property type="entry name" value="RIBOSOMAL RNA SMALL SUBUNIT METHYLTRANSFERASE C"/>
    <property type="match status" value="1"/>
</dbReference>
<keyword evidence="9" id="KW-1185">Reference proteome</keyword>
<feature type="domain" description="Methyltransferase small N-terminal" evidence="7">
    <location>
        <begin position="49"/>
        <end position="158"/>
    </location>
</feature>
<keyword evidence="2" id="KW-0698">rRNA processing</keyword>
<gene>
    <name evidence="8" type="ORF">CWI81_06805</name>
</gene>
<keyword evidence="5" id="KW-0949">S-adenosyl-L-methionine</keyword>
<dbReference type="GO" id="GO:0008990">
    <property type="term" value="F:rRNA (guanine-N2-)-methyltransferase activity"/>
    <property type="evidence" value="ECO:0007669"/>
    <property type="project" value="InterPro"/>
</dbReference>
<dbReference type="Pfam" id="PF08468">
    <property type="entry name" value="MTS_N"/>
    <property type="match status" value="1"/>
</dbReference>
<accession>A0A432ZEP4</accession>
<comment type="caution">
    <text evidence="8">The sequence shown here is derived from an EMBL/GenBank/DDBJ whole genome shotgun (WGS) entry which is preliminary data.</text>
</comment>
<dbReference type="PANTHER" id="PTHR47816">
    <property type="entry name" value="RIBOSOMAL RNA SMALL SUBUNIT METHYLTRANSFERASE C"/>
    <property type="match status" value="1"/>
</dbReference>
<keyword evidence="4 8" id="KW-0808">Transferase</keyword>
<evidence type="ECO:0000256" key="2">
    <source>
        <dbReference type="ARBA" id="ARBA00022552"/>
    </source>
</evidence>
<dbReference type="EMBL" id="PIQF01000002">
    <property type="protein sequence ID" value="RUO75832.1"/>
    <property type="molecule type" value="Genomic_DNA"/>
</dbReference>
<evidence type="ECO:0000313" key="9">
    <source>
        <dbReference type="Proteomes" id="UP000287908"/>
    </source>
</evidence>
<dbReference type="OrthoDB" id="9816072at2"/>